<reference evidence="2" key="1">
    <citation type="journal article" date="2021" name="Evol. Appl.">
        <title>The genome of the Pyrenean desman and the effects of bottlenecks and inbreeding on the genomic landscape of an endangered species.</title>
        <authorList>
            <person name="Escoda L."/>
            <person name="Castresana J."/>
        </authorList>
    </citation>
    <scope>NUCLEOTIDE SEQUENCE</scope>
    <source>
        <strain evidence="2">IBE-C5619</strain>
    </source>
</reference>
<proteinExistence type="predicted"/>
<evidence type="ECO:0000313" key="2">
    <source>
        <dbReference type="EMBL" id="KAG8506222.1"/>
    </source>
</evidence>
<dbReference type="Proteomes" id="UP000700334">
    <property type="component" value="Unassembled WGS sequence"/>
</dbReference>
<keyword evidence="3" id="KW-1185">Reference proteome</keyword>
<dbReference type="OrthoDB" id="435402at2759"/>
<organism evidence="2 3">
    <name type="scientific">Galemys pyrenaicus</name>
    <name type="common">Iberian desman</name>
    <name type="synonym">Pyrenean desman</name>
    <dbReference type="NCBI Taxonomy" id="202257"/>
    <lineage>
        <taxon>Eukaryota</taxon>
        <taxon>Metazoa</taxon>
        <taxon>Chordata</taxon>
        <taxon>Craniata</taxon>
        <taxon>Vertebrata</taxon>
        <taxon>Euteleostomi</taxon>
        <taxon>Mammalia</taxon>
        <taxon>Eutheria</taxon>
        <taxon>Laurasiatheria</taxon>
        <taxon>Eulipotyphla</taxon>
        <taxon>Talpidae</taxon>
        <taxon>Galemys</taxon>
    </lineage>
</organism>
<feature type="region of interest" description="Disordered" evidence="1">
    <location>
        <begin position="19"/>
        <end position="73"/>
    </location>
</feature>
<dbReference type="EMBL" id="JAGFMF010012177">
    <property type="protein sequence ID" value="KAG8506222.1"/>
    <property type="molecule type" value="Genomic_DNA"/>
</dbReference>
<evidence type="ECO:0000256" key="1">
    <source>
        <dbReference type="SAM" id="MobiDB-lite"/>
    </source>
</evidence>
<sequence>MQGPEPAVQIRVAIQEADDVLELEDEQEEAEARGAGDPARYLSPGWGSASEEEQSRGHSENRFLARDGSPLQPLHLPKLPSRLLGLTDWALRVWELGLLWDPKGSPAWAIGRRLFPPACSFKDPCKSPARWSPPRLAHLPVRVPLHCCHCPVTPKGLDESLGVVTGQE</sequence>
<feature type="compositionally biased region" description="Basic and acidic residues" evidence="1">
    <location>
        <begin position="53"/>
        <end position="65"/>
    </location>
</feature>
<accession>A0A8J5ZTB5</accession>
<gene>
    <name evidence="2" type="ORF">J0S82_004252</name>
</gene>
<name>A0A8J5ZTB5_GALPY</name>
<evidence type="ECO:0000313" key="3">
    <source>
        <dbReference type="Proteomes" id="UP000700334"/>
    </source>
</evidence>
<feature type="compositionally biased region" description="Acidic residues" evidence="1">
    <location>
        <begin position="19"/>
        <end position="29"/>
    </location>
</feature>
<dbReference type="AlphaFoldDB" id="A0A8J5ZTB5"/>
<protein>
    <submittedName>
        <fullName evidence="2">La-related protein 6</fullName>
    </submittedName>
</protein>
<comment type="caution">
    <text evidence="2">The sequence shown here is derived from an EMBL/GenBank/DDBJ whole genome shotgun (WGS) entry which is preliminary data.</text>
</comment>